<keyword evidence="6" id="KW-0812">Transmembrane</keyword>
<organism evidence="8 9">
    <name type="scientific">Mucilaginibacter frigoritolerans</name>
    <dbReference type="NCBI Taxonomy" id="652788"/>
    <lineage>
        <taxon>Bacteria</taxon>
        <taxon>Pseudomonadati</taxon>
        <taxon>Bacteroidota</taxon>
        <taxon>Sphingobacteriia</taxon>
        <taxon>Sphingobacteriales</taxon>
        <taxon>Sphingobacteriaceae</taxon>
        <taxon>Mucilaginibacter</taxon>
    </lineage>
</organism>
<dbReference type="Pfam" id="PF01546">
    <property type="entry name" value="Peptidase_M20"/>
    <property type="match status" value="1"/>
</dbReference>
<evidence type="ECO:0000256" key="5">
    <source>
        <dbReference type="ARBA" id="ARBA00023285"/>
    </source>
</evidence>
<proteinExistence type="predicted"/>
<sequence>MKHAIVKQISFILIKKIIFAAIFMIDTNILFEQAVSLLQQLISIQSFSKEEDKTADLIEKFLQERGVTTNRKLNNIWAWNKHFDASKPTILLNSHHDTVKPNSGYTRNPYDAKIEDGKLYGLGSNDAGGCLVSLISVFLYFYEQENLKYNFCLATTAEEEISGVNGLELIIPDLGKLDFGIVGEPTLMQLAIAERGLMVLDCVAHGRAGHAAREEGENAIYKALTDIEWFRTFRFPNESEVFGPIKMSVTIINAGSQHNVVPASCTFTVDVRVTDAYRNEEVLEIIRQHVSCDVTPRSIRLKPSKIDKDHPIVKAGVALGRTTYGSPTTSDQSLLDIPSVKVGPGDSARSHTADEFVYVEEIKEGIELYIKMLESIC</sequence>
<accession>A0A562UH56</accession>
<evidence type="ECO:0000256" key="6">
    <source>
        <dbReference type="SAM" id="Phobius"/>
    </source>
</evidence>
<feature type="transmembrane region" description="Helical" evidence="6">
    <location>
        <begin position="12"/>
        <end position="31"/>
    </location>
</feature>
<dbReference type="GO" id="GO:0046872">
    <property type="term" value="F:metal ion binding"/>
    <property type="evidence" value="ECO:0007669"/>
    <property type="project" value="UniProtKB-KW"/>
</dbReference>
<dbReference type="Gene3D" id="3.40.630.10">
    <property type="entry name" value="Zn peptidases"/>
    <property type="match status" value="1"/>
</dbReference>
<comment type="caution">
    <text evidence="8">The sequence shown here is derived from an EMBL/GenBank/DDBJ whole genome shotgun (WGS) entry which is preliminary data.</text>
</comment>
<keyword evidence="5" id="KW-0170">Cobalt</keyword>
<evidence type="ECO:0000259" key="7">
    <source>
        <dbReference type="Pfam" id="PF07687"/>
    </source>
</evidence>
<evidence type="ECO:0000256" key="4">
    <source>
        <dbReference type="ARBA" id="ARBA00022833"/>
    </source>
</evidence>
<keyword evidence="6" id="KW-1133">Transmembrane helix</keyword>
<keyword evidence="6" id="KW-0472">Membrane</keyword>
<feature type="domain" description="Peptidase M20 dimerisation" evidence="7">
    <location>
        <begin position="192"/>
        <end position="290"/>
    </location>
</feature>
<dbReference type="InterPro" id="IPR036264">
    <property type="entry name" value="Bact_exopeptidase_dim_dom"/>
</dbReference>
<comment type="cofactor">
    <cofactor evidence="1">
        <name>Zn(2+)</name>
        <dbReference type="ChEBI" id="CHEBI:29105"/>
    </cofactor>
</comment>
<dbReference type="InterPro" id="IPR011650">
    <property type="entry name" value="Peptidase_M20_dimer"/>
</dbReference>
<dbReference type="PANTHER" id="PTHR43808:SF31">
    <property type="entry name" value="N-ACETYL-L-CITRULLINE DEACETYLASE"/>
    <property type="match status" value="1"/>
</dbReference>
<dbReference type="Pfam" id="PF07687">
    <property type="entry name" value="M20_dimer"/>
    <property type="match status" value="1"/>
</dbReference>
<gene>
    <name evidence="8" type="ORF">JN11_00214</name>
</gene>
<dbReference type="PANTHER" id="PTHR43808">
    <property type="entry name" value="ACETYLORNITHINE DEACETYLASE"/>
    <property type="match status" value="1"/>
</dbReference>
<keyword evidence="3" id="KW-0378">Hydrolase</keyword>
<dbReference type="InterPro" id="IPR050072">
    <property type="entry name" value="Peptidase_M20A"/>
</dbReference>
<dbReference type="InterPro" id="IPR002933">
    <property type="entry name" value="Peptidase_M20"/>
</dbReference>
<evidence type="ECO:0000313" key="9">
    <source>
        <dbReference type="Proteomes" id="UP000317010"/>
    </source>
</evidence>
<evidence type="ECO:0000313" key="8">
    <source>
        <dbReference type="EMBL" id="TWJ04505.1"/>
    </source>
</evidence>
<dbReference type="SUPFAM" id="SSF53187">
    <property type="entry name" value="Zn-dependent exopeptidases"/>
    <property type="match status" value="1"/>
</dbReference>
<dbReference type="EMBL" id="VLLI01000001">
    <property type="protein sequence ID" value="TWJ04505.1"/>
    <property type="molecule type" value="Genomic_DNA"/>
</dbReference>
<dbReference type="GO" id="GO:0006526">
    <property type="term" value="P:L-arginine biosynthetic process"/>
    <property type="evidence" value="ECO:0007669"/>
    <property type="project" value="TreeGrafter"/>
</dbReference>
<dbReference type="GO" id="GO:0008777">
    <property type="term" value="F:acetylornithine deacetylase activity"/>
    <property type="evidence" value="ECO:0007669"/>
    <property type="project" value="TreeGrafter"/>
</dbReference>
<protein>
    <submittedName>
        <fullName evidence="8">Acetylornithine deacetylase</fullName>
    </submittedName>
</protein>
<dbReference type="CDD" id="cd05651">
    <property type="entry name" value="M20_ArgE_DapE-like"/>
    <property type="match status" value="1"/>
</dbReference>
<evidence type="ECO:0000256" key="2">
    <source>
        <dbReference type="ARBA" id="ARBA00022723"/>
    </source>
</evidence>
<name>A0A562UH56_9SPHI</name>
<keyword evidence="9" id="KW-1185">Reference proteome</keyword>
<keyword evidence="4" id="KW-0862">Zinc</keyword>
<dbReference type="Gene3D" id="3.30.70.360">
    <property type="match status" value="1"/>
</dbReference>
<evidence type="ECO:0000256" key="1">
    <source>
        <dbReference type="ARBA" id="ARBA00001947"/>
    </source>
</evidence>
<dbReference type="SUPFAM" id="SSF55031">
    <property type="entry name" value="Bacterial exopeptidase dimerisation domain"/>
    <property type="match status" value="1"/>
</dbReference>
<evidence type="ECO:0000256" key="3">
    <source>
        <dbReference type="ARBA" id="ARBA00022801"/>
    </source>
</evidence>
<reference evidence="8 9" key="1">
    <citation type="submission" date="2019-07" db="EMBL/GenBank/DDBJ databases">
        <title>Genomic Encyclopedia of Archaeal and Bacterial Type Strains, Phase II (KMG-II): from individual species to whole genera.</title>
        <authorList>
            <person name="Goeker M."/>
        </authorList>
    </citation>
    <scope>NUCLEOTIDE SEQUENCE [LARGE SCALE GENOMIC DNA]</scope>
    <source>
        <strain evidence="8 9">ATCC BAA-1854</strain>
    </source>
</reference>
<keyword evidence="2" id="KW-0479">Metal-binding</keyword>
<dbReference type="PROSITE" id="PS00758">
    <property type="entry name" value="ARGE_DAPE_CPG2_1"/>
    <property type="match status" value="1"/>
</dbReference>
<dbReference type="InterPro" id="IPR001261">
    <property type="entry name" value="ArgE/DapE_CS"/>
</dbReference>
<dbReference type="Proteomes" id="UP000317010">
    <property type="component" value="Unassembled WGS sequence"/>
</dbReference>
<dbReference type="AlphaFoldDB" id="A0A562UH56"/>